<dbReference type="EMBL" id="KB644412">
    <property type="protein sequence ID" value="EPS30544.1"/>
    <property type="molecule type" value="Genomic_DNA"/>
</dbReference>
<reference evidence="1 2" key="1">
    <citation type="journal article" date="2013" name="PLoS ONE">
        <title>Genomic and secretomic analyses reveal unique features of the lignocellulolytic enzyme system of Penicillium decumbens.</title>
        <authorList>
            <person name="Liu G."/>
            <person name="Zhang L."/>
            <person name="Wei X."/>
            <person name="Zou G."/>
            <person name="Qin Y."/>
            <person name="Ma L."/>
            <person name="Li J."/>
            <person name="Zheng H."/>
            <person name="Wang S."/>
            <person name="Wang C."/>
            <person name="Xun L."/>
            <person name="Zhao G.-P."/>
            <person name="Zhou Z."/>
            <person name="Qu Y."/>
        </authorList>
    </citation>
    <scope>NUCLEOTIDE SEQUENCE [LARGE SCALE GENOMIC DNA]</scope>
    <source>
        <strain evidence="2">114-2 / CGMCC 5302</strain>
    </source>
</reference>
<gene>
    <name evidence="1" type="ORF">PDE_05496</name>
</gene>
<evidence type="ECO:0000313" key="2">
    <source>
        <dbReference type="Proteomes" id="UP000019376"/>
    </source>
</evidence>
<name>S7ZJQ2_PENO1</name>
<accession>S7ZJQ2</accession>
<dbReference type="HOGENOM" id="CLU_1261913_0_0_1"/>
<dbReference type="Proteomes" id="UP000019376">
    <property type="component" value="Unassembled WGS sequence"/>
</dbReference>
<dbReference type="AlphaFoldDB" id="S7ZJQ2"/>
<evidence type="ECO:0000313" key="1">
    <source>
        <dbReference type="EMBL" id="EPS30544.1"/>
    </source>
</evidence>
<organism evidence="1 2">
    <name type="scientific">Penicillium oxalicum (strain 114-2 / CGMCC 5302)</name>
    <name type="common">Penicillium decumbens</name>
    <dbReference type="NCBI Taxonomy" id="933388"/>
    <lineage>
        <taxon>Eukaryota</taxon>
        <taxon>Fungi</taxon>
        <taxon>Dikarya</taxon>
        <taxon>Ascomycota</taxon>
        <taxon>Pezizomycotina</taxon>
        <taxon>Eurotiomycetes</taxon>
        <taxon>Eurotiomycetidae</taxon>
        <taxon>Eurotiales</taxon>
        <taxon>Aspergillaceae</taxon>
        <taxon>Penicillium</taxon>
    </lineage>
</organism>
<keyword evidence="2" id="KW-1185">Reference proteome</keyword>
<proteinExistence type="predicted"/>
<sequence length="219" mass="24277">MTIPESRCDTLQLFATGICPEGHQDDQRTDYVWLEDSNGSTPFERPSPITFELADFADSSRRTFGDYSSNPSNGRLRERQINIGGLELPYHPGSASASTRNEFPSAPPVSCNVGWANWTSQIIESIAFSRSALECQGLSSKVGIIIHPMQGICPAGHFHLFRESENEWRSVDFGPPTDCQGDWTDSPRRVHTDTRELGAKLVDGHAVTDEDFKATKVCQ</sequence>
<protein>
    <submittedName>
        <fullName evidence="1">Uncharacterized protein</fullName>
    </submittedName>
</protein>